<feature type="compositionally biased region" description="Polar residues" evidence="1">
    <location>
        <begin position="1"/>
        <end position="10"/>
    </location>
</feature>
<feature type="region of interest" description="Disordered" evidence="1">
    <location>
        <begin position="894"/>
        <end position="933"/>
    </location>
</feature>
<protein>
    <submittedName>
        <fullName evidence="2">Uncharacterized protein</fullName>
    </submittedName>
</protein>
<feature type="compositionally biased region" description="Basic and acidic residues" evidence="1">
    <location>
        <begin position="741"/>
        <end position="755"/>
    </location>
</feature>
<evidence type="ECO:0000313" key="2">
    <source>
        <dbReference type="EMBL" id="CDH54290.1"/>
    </source>
</evidence>
<feature type="region of interest" description="Disordered" evidence="1">
    <location>
        <begin position="1"/>
        <end position="105"/>
    </location>
</feature>
<comment type="caution">
    <text evidence="2">The sequence shown here is derived from an EMBL/GenBank/DDBJ whole genome shotgun (WGS) entry which is preliminary data.</text>
</comment>
<dbReference type="VEuPathDB" id="FungiDB:LCOR_05552.1"/>
<dbReference type="Proteomes" id="UP000027586">
    <property type="component" value="Unassembled WGS sequence"/>
</dbReference>
<evidence type="ECO:0000313" key="3">
    <source>
        <dbReference type="Proteomes" id="UP000027586"/>
    </source>
</evidence>
<dbReference type="OrthoDB" id="2275616at2759"/>
<evidence type="ECO:0000256" key="1">
    <source>
        <dbReference type="SAM" id="MobiDB-lite"/>
    </source>
</evidence>
<feature type="compositionally biased region" description="Basic residues" evidence="1">
    <location>
        <begin position="894"/>
        <end position="932"/>
    </location>
</feature>
<feature type="compositionally biased region" description="Basic and acidic residues" evidence="1">
    <location>
        <begin position="671"/>
        <end position="682"/>
    </location>
</feature>
<accession>A0A068RX14</accession>
<keyword evidence="3" id="KW-1185">Reference proteome</keyword>
<proteinExistence type="predicted"/>
<sequence>MSINITSSSSKQKRYEGMSAKDIIEYKKRKKQEEAQRMKDEKKKKQEETAKKAKAQEKQAKAKAKKERLGSTPKSKPLQGCPTCRSKGRYDSIGNPHNSSRDRRCPYHERTLKEKLRDELGDKHSRFVVKCGLETAVRVQAPANDGQIDNNVMRANFITEVRHLTDLVREVAIRSMLFASFFLYGLLDAGVELQAILFTEHFFRGCQQLVCGMSISHNALPKADMTACYNQLLTRIPTLPVPQHLLQHTTHANCLAEQSQKQCTIFINNIVENFGSRATKFLYCGLRREETTNNIDDKDLWKLAGYAYNAFVMLDTKIVFPKGIQQSPELERTTRQVVESMRLPQGKPTPSAITRNPASYLRFLHRTACAIDQHNLHEKEKASGPQVKVTRRWCFDAIERIQSLQDLSRRQKSNVCVKMSAAINDNATFRHTNMAAERVQDIQNCIMETRQQIERSRAFLDPNQHGVNINDCFRPPIHLVVNQVAAFNIIPNYGYLRQHVGISMNVLMILLRHSGCASLICTEEDGEDQHTLATRQFRAIFDLGAVRTNPDSIFTNRVVTDGVALGFVYAKAVKNSAGLPDLSMEDFDDYDLDQVFSLWGLDPGEKTIFMASDSFGEERHQLRSMTKKEYYEGMGLFRSRRLIQGYKQQRVQVERDHVAEQQQDPIDMDDNDHWQTEQHQSNDDNPFGLQQHNPTDVDDNGYWQMQQHQSDDDAPFGLQQQNPTDVDDNDGVNWQLQHQPSNDHDHWQTEQHQSNDDDPLGLQQHNPTDVDDDGYWQLQQQHPNDHDYWQIQQQHPSDIDDEEEQWRLQHQYAHSQDTIDMSIQEIESNLPPRRVSSQAQYLLYLVYLLRILPVLLSHYDERYTSLRWQRYQGLQRMEAELTNILINGGIKYAKKSSKARRRRKKKREGACRGRKKKKGKGKQVRAREKKWRPQPFQPSNKIPLIAFGSGTWKHQKGWSLPGLKGVLLRGLKKAESQGKVVVAMVNESYTSKVRFWLQYYSKDLSLIA</sequence>
<name>A0A068RX14_9FUNG</name>
<feature type="compositionally biased region" description="Basic and acidic residues" evidence="1">
    <location>
        <begin position="22"/>
        <end position="60"/>
    </location>
</feature>
<dbReference type="AlphaFoldDB" id="A0A068RX14"/>
<gene>
    <name evidence="2" type="ORF">LCOR_05552.1</name>
</gene>
<reference evidence="2" key="1">
    <citation type="submission" date="2013-08" db="EMBL/GenBank/DDBJ databases">
        <title>Gene expansion shapes genome architecture in the human pathogen Lichtheimia corymbifera: an evolutionary genomics analysis in the ancient terrestrial Mucorales (Mucoromycotina).</title>
        <authorList>
            <person name="Schwartze V.U."/>
            <person name="Winter S."/>
            <person name="Shelest E."/>
            <person name="Marcet-Houben M."/>
            <person name="Horn F."/>
            <person name="Wehner S."/>
            <person name="Hoffmann K."/>
            <person name="Riege K."/>
            <person name="Sammeth M."/>
            <person name="Nowrousian M."/>
            <person name="Valiante V."/>
            <person name="Linde J."/>
            <person name="Jacobsen I.D."/>
            <person name="Marz M."/>
            <person name="Brakhage A.A."/>
            <person name="Gabaldon T."/>
            <person name="Bocker S."/>
            <person name="Voigt K."/>
        </authorList>
    </citation>
    <scope>NUCLEOTIDE SEQUENCE [LARGE SCALE GENOMIC DNA]</scope>
    <source>
        <strain evidence="2">FSU 9682</strain>
    </source>
</reference>
<organism evidence="2 3">
    <name type="scientific">Lichtheimia corymbifera JMRC:FSU:9682</name>
    <dbReference type="NCBI Taxonomy" id="1263082"/>
    <lineage>
        <taxon>Eukaryota</taxon>
        <taxon>Fungi</taxon>
        <taxon>Fungi incertae sedis</taxon>
        <taxon>Mucoromycota</taxon>
        <taxon>Mucoromycotina</taxon>
        <taxon>Mucoromycetes</taxon>
        <taxon>Mucorales</taxon>
        <taxon>Lichtheimiaceae</taxon>
        <taxon>Lichtheimia</taxon>
    </lineage>
</organism>
<feature type="region of interest" description="Disordered" evidence="1">
    <location>
        <begin position="654"/>
        <end position="776"/>
    </location>
</feature>
<dbReference type="EMBL" id="CBTN010000022">
    <property type="protein sequence ID" value="CDH54290.1"/>
    <property type="molecule type" value="Genomic_DNA"/>
</dbReference>